<dbReference type="Gene3D" id="3.40.50.720">
    <property type="entry name" value="NAD(P)-binding Rossmann-like Domain"/>
    <property type="match status" value="1"/>
</dbReference>
<dbReference type="STRING" id="349521.HCH_02124"/>
<organism evidence="2 3">
    <name type="scientific">Hahella chejuensis (strain KCTC 2396)</name>
    <dbReference type="NCBI Taxonomy" id="349521"/>
    <lineage>
        <taxon>Bacteria</taxon>
        <taxon>Pseudomonadati</taxon>
        <taxon>Pseudomonadota</taxon>
        <taxon>Gammaproteobacteria</taxon>
        <taxon>Oceanospirillales</taxon>
        <taxon>Hahellaceae</taxon>
        <taxon>Hahella</taxon>
    </lineage>
</organism>
<dbReference type="EMBL" id="CP000155">
    <property type="protein sequence ID" value="ABC28953.1"/>
    <property type="molecule type" value="Genomic_DNA"/>
</dbReference>
<accession>Q2SK71</accession>
<dbReference type="eggNOG" id="COG0702">
    <property type="taxonomic scope" value="Bacteria"/>
</dbReference>
<dbReference type="HOGENOM" id="CLU_071330_2_0_6"/>
<dbReference type="Proteomes" id="UP000000238">
    <property type="component" value="Chromosome"/>
</dbReference>
<dbReference type="Pfam" id="PF13460">
    <property type="entry name" value="NAD_binding_10"/>
    <property type="match status" value="1"/>
</dbReference>
<evidence type="ECO:0000313" key="2">
    <source>
        <dbReference type="EMBL" id="ABC28953.1"/>
    </source>
</evidence>
<feature type="domain" description="NAD(P)-binding" evidence="1">
    <location>
        <begin position="11"/>
        <end position="156"/>
    </location>
</feature>
<evidence type="ECO:0000259" key="1">
    <source>
        <dbReference type="Pfam" id="PF13460"/>
    </source>
</evidence>
<dbReference type="InterPro" id="IPR036291">
    <property type="entry name" value="NAD(P)-bd_dom_sf"/>
</dbReference>
<gene>
    <name evidence="2" type="ordered locus">HCH_02124</name>
</gene>
<dbReference type="KEGG" id="hch:HCH_02124"/>
<reference evidence="2 3" key="1">
    <citation type="journal article" date="2005" name="Nucleic Acids Res.">
        <title>Genomic blueprint of Hahella chejuensis, a marine microbe producing an algicidal agent.</title>
        <authorList>
            <person name="Jeong H."/>
            <person name="Yim J.H."/>
            <person name="Lee C."/>
            <person name="Choi S.-H."/>
            <person name="Park Y.K."/>
            <person name="Yoon S.H."/>
            <person name="Hur C.-G."/>
            <person name="Kang H.-Y."/>
            <person name="Kim D."/>
            <person name="Lee H.H."/>
            <person name="Park K.H."/>
            <person name="Park S.-H."/>
            <person name="Park H.-S."/>
            <person name="Lee H.K."/>
            <person name="Oh T.K."/>
            <person name="Kim J.F."/>
        </authorList>
    </citation>
    <scope>NUCLEOTIDE SEQUENCE [LARGE SCALE GENOMIC DNA]</scope>
    <source>
        <strain evidence="2 3">KCTC 2396</strain>
    </source>
</reference>
<dbReference type="PANTHER" id="PTHR14097:SF7">
    <property type="entry name" value="OXIDOREDUCTASE HTATIP2"/>
    <property type="match status" value="1"/>
</dbReference>
<protein>
    <submittedName>
        <fullName evidence="2">Predicted nucleoside-diphosphate-sugar epimerase</fullName>
    </submittedName>
</protein>
<dbReference type="SUPFAM" id="SSF51735">
    <property type="entry name" value="NAD(P)-binding Rossmann-fold domains"/>
    <property type="match status" value="1"/>
</dbReference>
<dbReference type="InterPro" id="IPR016040">
    <property type="entry name" value="NAD(P)-bd_dom"/>
</dbReference>
<dbReference type="AlphaFoldDB" id="Q2SK71"/>
<keyword evidence="3" id="KW-1185">Reference proteome</keyword>
<proteinExistence type="predicted"/>
<dbReference type="PANTHER" id="PTHR14097">
    <property type="entry name" value="OXIDOREDUCTASE HTATIP2"/>
    <property type="match status" value="1"/>
</dbReference>
<sequence>MDGGRSALILGASGLVGGLCLRHLLASAHYAQVTAVVRRLIEVDDSKLTQKVVNFDRLEQELADTHTDDVFCCLGSTMKKAGGQEAFKRVDYEYPVAAARVMRRGGSTHFLLVSALGASEKSLFFYNRVKGKTERAILEEGFPFVTIFRPSLLLGERQESRFLEGVGVKAAAWLNPLMQGPLRKYAGLEANKLALRLVREAEEALTRSRPSILTLESDDLQRSL</sequence>
<evidence type="ECO:0000313" key="3">
    <source>
        <dbReference type="Proteomes" id="UP000000238"/>
    </source>
</evidence>
<name>Q2SK71_HAHCH</name>